<dbReference type="InterPro" id="IPR006050">
    <property type="entry name" value="DNA_photolyase_N"/>
</dbReference>
<evidence type="ECO:0000256" key="1">
    <source>
        <dbReference type="ARBA" id="ARBA00001932"/>
    </source>
</evidence>
<dbReference type="Gene3D" id="1.25.40.80">
    <property type="match status" value="1"/>
</dbReference>
<dbReference type="InterPro" id="IPR018394">
    <property type="entry name" value="DNA_photolyase_1_CS_C"/>
</dbReference>
<feature type="domain" description="Photolyase/cryptochrome alpha/beta" evidence="11">
    <location>
        <begin position="11"/>
        <end position="140"/>
    </location>
</feature>
<dbReference type="GO" id="GO:0000719">
    <property type="term" value="P:photoreactive repair"/>
    <property type="evidence" value="ECO:0007669"/>
    <property type="project" value="UniProtKB-ARBA"/>
</dbReference>
<evidence type="ECO:0000256" key="5">
    <source>
        <dbReference type="ARBA" id="ARBA00022827"/>
    </source>
</evidence>
<accession>A0AAP1C038</accession>
<evidence type="ECO:0000256" key="3">
    <source>
        <dbReference type="ARBA" id="ARBA00014046"/>
    </source>
</evidence>
<evidence type="ECO:0000259" key="11">
    <source>
        <dbReference type="PROSITE" id="PS51645"/>
    </source>
</evidence>
<feature type="binding site" evidence="8">
    <location>
        <position position="298"/>
    </location>
    <ligand>
        <name>FAD</name>
        <dbReference type="ChEBI" id="CHEBI:57692"/>
    </ligand>
</feature>
<evidence type="ECO:0000256" key="2">
    <source>
        <dbReference type="ARBA" id="ARBA00013149"/>
    </source>
</evidence>
<comment type="cofactor">
    <cofactor evidence="1">
        <name>(6R)-5,10-methylene-5,6,7,8-tetrahydrofolate</name>
        <dbReference type="ChEBI" id="CHEBI:15636"/>
    </cofactor>
</comment>
<feature type="binding site" evidence="8">
    <location>
        <position position="239"/>
    </location>
    <ligand>
        <name>FAD</name>
        <dbReference type="ChEBI" id="CHEBI:57692"/>
    </ligand>
</feature>
<comment type="similarity">
    <text evidence="10">Belongs to the DNA photolyase family.</text>
</comment>
<evidence type="ECO:0000256" key="10">
    <source>
        <dbReference type="RuleBase" id="RU004182"/>
    </source>
</evidence>
<dbReference type="GO" id="GO:0071949">
    <property type="term" value="F:FAD binding"/>
    <property type="evidence" value="ECO:0007669"/>
    <property type="project" value="TreeGrafter"/>
</dbReference>
<comment type="catalytic activity">
    <reaction evidence="7">
        <text>cyclobutadipyrimidine (in DNA) = 2 pyrimidine residues (in DNA).</text>
        <dbReference type="EC" id="4.1.99.3"/>
    </reaction>
</comment>
<dbReference type="InterPro" id="IPR036155">
    <property type="entry name" value="Crypto/Photolyase_N_sf"/>
</dbReference>
<dbReference type="PANTHER" id="PTHR11455">
    <property type="entry name" value="CRYPTOCHROME"/>
    <property type="match status" value="1"/>
</dbReference>
<feature type="binding site" evidence="8">
    <location>
        <begin position="398"/>
        <end position="400"/>
    </location>
    <ligand>
        <name>FAD</name>
        <dbReference type="ChEBI" id="CHEBI:57692"/>
    </ligand>
</feature>
<proteinExistence type="inferred from homology"/>
<comment type="cofactor">
    <cofactor evidence="8">
        <name>FAD</name>
        <dbReference type="ChEBI" id="CHEBI:57692"/>
    </cofactor>
    <text evidence="8">Binds 1 FAD per subunit.</text>
</comment>
<reference evidence="12 13" key="1">
    <citation type="submission" date="2015-11" db="EMBL/GenBank/DDBJ databases">
        <title>Expanding the genomic diversity of Burkholderia species for the development of highly accurate diagnostics.</title>
        <authorList>
            <person name="Sahl J."/>
            <person name="Keim P."/>
            <person name="Wagner D."/>
        </authorList>
    </citation>
    <scope>NUCLEOTIDE SEQUENCE [LARGE SCALE GENOMIC DNA]</scope>
    <source>
        <strain evidence="12 13">RF32-BP12</strain>
    </source>
</reference>
<feature type="binding site" evidence="8">
    <location>
        <begin position="251"/>
        <end position="255"/>
    </location>
    <ligand>
        <name>FAD</name>
        <dbReference type="ChEBI" id="CHEBI:57692"/>
    </ligand>
</feature>
<protein>
    <recommendedName>
        <fullName evidence="3">Deoxyribodipyrimidine photo-lyase</fullName>
        <ecNumber evidence="2">4.1.99.3</ecNumber>
    </recommendedName>
</protein>
<dbReference type="InterPro" id="IPR002081">
    <property type="entry name" value="Cryptochrome/DNA_photolyase_1"/>
</dbReference>
<evidence type="ECO:0000256" key="8">
    <source>
        <dbReference type="PIRSR" id="PIRSR602081-1"/>
    </source>
</evidence>
<gene>
    <name evidence="12" type="ORF">WI41_24570</name>
</gene>
<keyword evidence="4 8" id="KW-0285">Flavoprotein</keyword>
<dbReference type="GO" id="GO:0003677">
    <property type="term" value="F:DNA binding"/>
    <property type="evidence" value="ECO:0007669"/>
    <property type="project" value="TreeGrafter"/>
</dbReference>
<evidence type="ECO:0000313" key="12">
    <source>
        <dbReference type="EMBL" id="KVA02094.1"/>
    </source>
</evidence>
<dbReference type="Pfam" id="PF03441">
    <property type="entry name" value="FAD_binding_7"/>
    <property type="match status" value="1"/>
</dbReference>
<dbReference type="InterPro" id="IPR014729">
    <property type="entry name" value="Rossmann-like_a/b/a_fold"/>
</dbReference>
<dbReference type="GO" id="GO:0003904">
    <property type="term" value="F:deoxyribodipyrimidine photo-lyase activity"/>
    <property type="evidence" value="ECO:0007669"/>
    <property type="project" value="UniProtKB-EC"/>
</dbReference>
<dbReference type="EC" id="4.1.99.3" evidence="2"/>
<dbReference type="Pfam" id="PF00875">
    <property type="entry name" value="DNA_photolyase"/>
    <property type="match status" value="1"/>
</dbReference>
<feature type="site" description="Electron transfer via tryptophanyl radical" evidence="9">
    <location>
        <position position="385"/>
    </location>
</feature>
<keyword evidence="5 8" id="KW-0274">FAD</keyword>
<sequence>MTSSELPYESRPVVVWFRDDQRLGDNPALCHAVASGHPVVCVYVHDPAPSIRRPMGGAQRWWLHESLGKLDDALSALGGSLIVLRGDEHEAIRDFAVGIGAAKVVWNRRYSKAQTGTDASIKQDLVGRGIAVSTFNGHLLHEPWTVLTREGLPYQVFSAYWRAACRDDLSPPPPLAAPSRIAFFPVPHNVTPHVCTLRALGLQPTAPDWASGLRLTWRCGEEAARQRLDAFLEHSLRDYADMRDLPAAHATSRLSPYLRFGNISVRQVWYAASSAASAMRRTRKADLGDPQSGPLNKFLSEIGWREFSYHLLYHFPPLHQVNFRRQFDSMPWRDDPNALRKWQTGHTGYPLVDAGMRELWHTGWMHNRVRMVAASFLSKHLLIDWREGEAWFWDTLVDADEASNPASWQWVSGSGADAAPYFRIFNPVLQGQKFDPQGEYTRHWVPELSKMSAEKIHAPWTASAEQLHDACVSLGRTYPFPIVDHQAARARALESVKRVDSQKNA</sequence>
<dbReference type="SUPFAM" id="SSF48173">
    <property type="entry name" value="Cryptochrome/photolyase FAD-binding domain"/>
    <property type="match status" value="1"/>
</dbReference>
<dbReference type="PRINTS" id="PR00147">
    <property type="entry name" value="DNAPHOTLYASE"/>
</dbReference>
<dbReference type="PROSITE" id="PS51645">
    <property type="entry name" value="PHR_CRY_ALPHA_BETA"/>
    <property type="match status" value="1"/>
</dbReference>
<dbReference type="Proteomes" id="UP000056450">
    <property type="component" value="Unassembled WGS sequence"/>
</dbReference>
<feature type="site" description="Electron transfer via tryptophanyl radical" evidence="9">
    <location>
        <position position="332"/>
    </location>
</feature>
<evidence type="ECO:0000256" key="7">
    <source>
        <dbReference type="ARBA" id="ARBA00033999"/>
    </source>
</evidence>
<evidence type="ECO:0000256" key="6">
    <source>
        <dbReference type="ARBA" id="ARBA00022991"/>
    </source>
</evidence>
<dbReference type="PANTHER" id="PTHR11455:SF9">
    <property type="entry name" value="CRYPTOCHROME CIRCADIAN CLOCK 5 ISOFORM X1"/>
    <property type="match status" value="1"/>
</dbReference>
<evidence type="ECO:0000256" key="9">
    <source>
        <dbReference type="PIRSR" id="PIRSR602081-2"/>
    </source>
</evidence>
<dbReference type="Gene3D" id="1.10.579.10">
    <property type="entry name" value="DNA Cyclobutane Dipyrimidine Photolyase, subunit A, domain 3"/>
    <property type="match status" value="1"/>
</dbReference>
<feature type="site" description="Electron transfer via tryptophanyl radical" evidence="9">
    <location>
        <position position="408"/>
    </location>
</feature>
<dbReference type="PROSITE" id="PS00394">
    <property type="entry name" value="DNA_PHOTOLYASES_1_1"/>
    <property type="match status" value="1"/>
</dbReference>
<dbReference type="EMBL" id="LOTQ01000035">
    <property type="protein sequence ID" value="KVA02094.1"/>
    <property type="molecule type" value="Genomic_DNA"/>
</dbReference>
<dbReference type="AlphaFoldDB" id="A0AAP1C038"/>
<dbReference type="Gene3D" id="3.40.50.620">
    <property type="entry name" value="HUPs"/>
    <property type="match status" value="1"/>
</dbReference>
<dbReference type="PROSITE" id="PS00691">
    <property type="entry name" value="DNA_PHOTOLYASES_1_2"/>
    <property type="match status" value="1"/>
</dbReference>
<keyword evidence="6 10" id="KW-0157">Chromophore</keyword>
<dbReference type="RefSeq" id="WP_059547905.1">
    <property type="nucleotide sequence ID" value="NZ_LOTQ01000035.1"/>
</dbReference>
<evidence type="ECO:0000256" key="4">
    <source>
        <dbReference type="ARBA" id="ARBA00022630"/>
    </source>
</evidence>
<comment type="caution">
    <text evidence="12">The sequence shown here is derived from an EMBL/GenBank/DDBJ whole genome shotgun (WGS) entry which is preliminary data.</text>
</comment>
<dbReference type="FunFam" id="1.10.579.10:FF:000003">
    <property type="entry name" value="Deoxyribodipyrimidine photo-lyase"/>
    <property type="match status" value="1"/>
</dbReference>
<dbReference type="InterPro" id="IPR005101">
    <property type="entry name" value="Cryptochr/Photolyase_FAD-bd"/>
</dbReference>
<evidence type="ECO:0000313" key="13">
    <source>
        <dbReference type="Proteomes" id="UP000056450"/>
    </source>
</evidence>
<organism evidence="12 13">
    <name type="scientific">Burkholderia latens</name>
    <dbReference type="NCBI Taxonomy" id="488446"/>
    <lineage>
        <taxon>Bacteria</taxon>
        <taxon>Pseudomonadati</taxon>
        <taxon>Pseudomonadota</taxon>
        <taxon>Betaproteobacteria</taxon>
        <taxon>Burkholderiales</taxon>
        <taxon>Burkholderiaceae</taxon>
        <taxon>Burkholderia</taxon>
        <taxon>Burkholderia cepacia complex</taxon>
    </lineage>
</organism>
<dbReference type="InterPro" id="IPR036134">
    <property type="entry name" value="Crypto/Photolyase_FAD-like_sf"/>
</dbReference>
<name>A0AAP1C038_9BURK</name>
<dbReference type="GO" id="GO:0009416">
    <property type="term" value="P:response to light stimulus"/>
    <property type="evidence" value="ECO:0007669"/>
    <property type="project" value="TreeGrafter"/>
</dbReference>
<dbReference type="SUPFAM" id="SSF52425">
    <property type="entry name" value="Cryptochrome/photolyase, N-terminal domain"/>
    <property type="match status" value="1"/>
</dbReference>